<evidence type="ECO:0000313" key="1">
    <source>
        <dbReference type="EMBL" id="CDN32930.1"/>
    </source>
</evidence>
<evidence type="ECO:0008006" key="3">
    <source>
        <dbReference type="Google" id="ProtNLM"/>
    </source>
</evidence>
<reference evidence="1 2" key="1">
    <citation type="journal article" date="2015" name="Genome Announc.">
        <title>Complete Genome Sequence of the Novel Leech Symbiont Mucinivorans hirudinis M3T.</title>
        <authorList>
            <person name="Nelson M.C."/>
            <person name="Bomar L."/>
            <person name="Graf J."/>
        </authorList>
    </citation>
    <scope>NUCLEOTIDE SEQUENCE [LARGE SCALE GENOMIC DNA]</scope>
    <source>
        <strain evidence="2">M3</strain>
    </source>
</reference>
<evidence type="ECO:0000313" key="2">
    <source>
        <dbReference type="Proteomes" id="UP000027616"/>
    </source>
</evidence>
<gene>
    <name evidence="1" type="ORF">BN938_2864</name>
</gene>
<dbReference type="STRING" id="1433126.BN938_2864"/>
<dbReference type="KEGG" id="rbc:BN938_2864"/>
<keyword evidence="2" id="KW-1185">Reference proteome</keyword>
<proteinExistence type="predicted"/>
<dbReference type="EMBL" id="HG934468">
    <property type="protein sequence ID" value="CDN32930.1"/>
    <property type="molecule type" value="Genomic_DNA"/>
</dbReference>
<dbReference type="PATRIC" id="fig|1433126.3.peg.2834"/>
<dbReference type="eggNOG" id="COG0823">
    <property type="taxonomic scope" value="Bacteria"/>
</dbReference>
<accession>A0A060RBD8</accession>
<protein>
    <recommendedName>
        <fullName evidence="3">TolB protein</fullName>
    </recommendedName>
</protein>
<dbReference type="AlphaFoldDB" id="A0A060RBD8"/>
<sequence length="944" mass="107657">MRKLLITILLSLFAATVYGQFYYGGRGSATIRWQQIDDGKYRLLFPEGFNIGARRYSTILDTIYPYINYNLQMPTCRIPIILRTENQIGNGFVVWAPKRDEMVANAPMDMCALAWDKQISVHEYRHVAQMSQLRTGLTKVATWILGEAGLSVGLLAVVRWQLEGDAVNAETQFAEYGRGLQPDFTLGYRGLAMAGKLDFNRLDPWIAGSYKDIIPDIYRFGYQVMSAAETYCSPTVTSEVFRYSARYPILIVPDHFYLRKHYKTSYKDIALRAFAELDSIWQPTFEVNENFRVITSASKRLHADYKYPQPYRDKIIAVKWDMDHPMRFVSIDTATMRQRTIKMLGSMSSPPIIEGDKLYWTEYKPNPIYEQKNSSAIRSLDLQTGKTEVFDRWGVNYCVTPLPDKRFATISTDQESRSFIKVYNEDFTQTRAEYRFKEYTTLHSLAWDDSTKRLYFIALDDRGMWIGTVSEDGFEEVTKPSVVTVKNLRAGGGKLFFSSIASGKDEVHYIDLATGREYQQTTSKLASECAAPDKGTLLLSSYSERGWMISRTELTDTTIVEWSRLPRNILNPKRYQWDVPKIDTIKISRCTTPLDGEKRYRKALHYFNVHSWAPIGVDGKALINERQLVNPTLGVSLFFQSTLSDMRGYATYGRVNNMNLVSGGFIFTGLPVRIDVNGEYGGGYQLVYVPLNYESSYEIYNLKPYVGVGASFYLPLRMSKGANSKLLQPSVSFNYANSHLMQGDGHGDNLVTYNASVYWSSIMARGYRALMPRLGYTIQTTVIGALHRQFSTITNAMVRGYLPGFAKTHSFSLTATVQHQFDHSRYLLSSKALVPRGVVNMMAAKNYGAFRSAYVMPLFYPEFGIDGLIFLRRIWSEIFFDNSIGSYFTNDSKQRLVTDKHYSGGVVINIENNLIRSGANTVSLTFASSNQKRFWFGFNVAFDF</sequence>
<name>A0A060RBD8_9BACT</name>
<dbReference type="SUPFAM" id="SSF69304">
    <property type="entry name" value="Tricorn protease N-terminal domain"/>
    <property type="match status" value="1"/>
</dbReference>
<organism evidence="1 2">
    <name type="scientific">Mucinivorans hirudinis</name>
    <dbReference type="NCBI Taxonomy" id="1433126"/>
    <lineage>
        <taxon>Bacteria</taxon>
        <taxon>Pseudomonadati</taxon>
        <taxon>Bacteroidota</taxon>
        <taxon>Bacteroidia</taxon>
        <taxon>Bacteroidales</taxon>
        <taxon>Rikenellaceae</taxon>
        <taxon>Mucinivorans</taxon>
    </lineage>
</organism>
<dbReference type="HOGENOM" id="CLU_013076_0_0_10"/>
<dbReference type="Proteomes" id="UP000027616">
    <property type="component" value="Chromosome I"/>
</dbReference>